<dbReference type="Gene3D" id="3.30.420.10">
    <property type="entry name" value="Ribonuclease H-like superfamily/Ribonuclease H"/>
    <property type="match status" value="2"/>
</dbReference>
<dbReference type="GO" id="GO:1990431">
    <property type="term" value="P:priRNA 3'-end processing"/>
    <property type="evidence" value="ECO:0007669"/>
    <property type="project" value="TreeGrafter"/>
</dbReference>
<dbReference type="Gene3D" id="3.30.70.330">
    <property type="match status" value="1"/>
</dbReference>
<dbReference type="Proteomes" id="UP001152320">
    <property type="component" value="Chromosome 4"/>
</dbReference>
<feature type="transmembrane region" description="Helical" evidence="2">
    <location>
        <begin position="505"/>
        <end position="523"/>
    </location>
</feature>
<reference evidence="3" key="1">
    <citation type="submission" date="2021-10" db="EMBL/GenBank/DDBJ databases">
        <title>Tropical sea cucumber genome reveals ecological adaptation and Cuvierian tubules defense mechanism.</title>
        <authorList>
            <person name="Chen T."/>
        </authorList>
    </citation>
    <scope>NUCLEOTIDE SEQUENCE</scope>
    <source>
        <strain evidence="3">Nanhai2018</strain>
        <tissue evidence="3">Muscle</tissue>
    </source>
</reference>
<protein>
    <submittedName>
        <fullName evidence="3">Pre-piRNA 3'-exonuclease trimmer</fullName>
    </submittedName>
</protein>
<dbReference type="PANTHER" id="PTHR15092:SF22">
    <property type="entry name" value="POLY(A)-SPECIFIC RIBONUCLEASE PNLDC1"/>
    <property type="match status" value="1"/>
</dbReference>
<keyword evidence="2" id="KW-0472">Membrane</keyword>
<keyword evidence="2" id="KW-0812">Transmembrane</keyword>
<evidence type="ECO:0000256" key="1">
    <source>
        <dbReference type="ARBA" id="ARBA00008372"/>
    </source>
</evidence>
<dbReference type="AlphaFoldDB" id="A0A9Q1CE87"/>
<dbReference type="InterPro" id="IPR012677">
    <property type="entry name" value="Nucleotide-bd_a/b_plait_sf"/>
</dbReference>
<dbReference type="PANTHER" id="PTHR15092">
    <property type="entry name" value="POLY A -SPECIFIC RIBONUCLEASE/TARGET OF EGR1, MEMBER 1"/>
    <property type="match status" value="1"/>
</dbReference>
<dbReference type="OrthoDB" id="414075at2759"/>
<dbReference type="Pfam" id="PF04857">
    <property type="entry name" value="CAF1"/>
    <property type="match status" value="1"/>
</dbReference>
<dbReference type="SUPFAM" id="SSF53098">
    <property type="entry name" value="Ribonuclease H-like"/>
    <property type="match status" value="1"/>
</dbReference>
<comment type="similarity">
    <text evidence="1">Belongs to the CAF1 family.</text>
</comment>
<keyword evidence="2" id="KW-1133">Transmembrane helix</keyword>
<keyword evidence="4" id="KW-1185">Reference proteome</keyword>
<dbReference type="GO" id="GO:1990432">
    <property type="term" value="P:siRNA 3'-end processing"/>
    <property type="evidence" value="ECO:0007669"/>
    <property type="project" value="TreeGrafter"/>
</dbReference>
<accession>A0A9Q1CE87</accession>
<name>A0A9Q1CE87_HOLLE</name>
<dbReference type="InterPro" id="IPR006941">
    <property type="entry name" value="RNase_CAF1"/>
</dbReference>
<dbReference type="InterPro" id="IPR012337">
    <property type="entry name" value="RNaseH-like_sf"/>
</dbReference>
<dbReference type="GO" id="GO:0005634">
    <property type="term" value="C:nucleus"/>
    <property type="evidence" value="ECO:0007669"/>
    <property type="project" value="TreeGrafter"/>
</dbReference>
<dbReference type="GO" id="GO:0000175">
    <property type="term" value="F:3'-5'-RNA exonuclease activity"/>
    <property type="evidence" value="ECO:0007669"/>
    <property type="project" value="TreeGrafter"/>
</dbReference>
<proteinExistence type="inferred from homology"/>
<dbReference type="GO" id="GO:0003723">
    <property type="term" value="F:RNA binding"/>
    <property type="evidence" value="ECO:0007669"/>
    <property type="project" value="TreeGrafter"/>
</dbReference>
<evidence type="ECO:0000313" key="4">
    <source>
        <dbReference type="Proteomes" id="UP001152320"/>
    </source>
</evidence>
<dbReference type="InterPro" id="IPR036397">
    <property type="entry name" value="RNaseH_sf"/>
</dbReference>
<dbReference type="GO" id="GO:0000289">
    <property type="term" value="P:nuclear-transcribed mRNA poly(A) tail shortening"/>
    <property type="evidence" value="ECO:0007669"/>
    <property type="project" value="TreeGrafter"/>
</dbReference>
<comment type="caution">
    <text evidence="3">The sequence shown here is derived from an EMBL/GenBank/DDBJ whole genome shotgun (WGS) entry which is preliminary data.</text>
</comment>
<dbReference type="InterPro" id="IPR051181">
    <property type="entry name" value="CAF1_poly(A)_ribonucleases"/>
</dbReference>
<evidence type="ECO:0000313" key="3">
    <source>
        <dbReference type="EMBL" id="KAJ8043697.1"/>
    </source>
</evidence>
<sequence length="531" mass="60533">MCDVTKDNFTQVYPEIEQSLRHASFIALDLEFTGLTAEGEHVNSLFDSIEYRYQKLKMMAQKFSIPQLGLTAFVKMKEGNKYEAFTYNFYLFPASWGPVDSWLTCQASSLKFLCCHEFDFNKWIYRGVSFLTKKQEEDLRKMMKESPFNLARDIDDDNMMKDIIRKVGDWLSQEQDDVMCIGEFDALQGLYLQLGLKRAFPSVNIEVKDSGEINMIPLLSINSLTSLFCLLLDSIIDNLLGFTKVFQLLIECKKPLVGHNCLTDMVLIYEKFHCPLPEKLSEFKKNVHEMFPCVIDTKTIMKEYRRKFRNLGIDIPSTALQSLYLSVKSAAVKMSVMDTPAIIIHHNSTKYEHAEHLHEAGYDSYVSGYVFLTLAHILSVNNLGQASTTLVTFHDYLQVLKPCTNKLNVIRASVDHLALGGKEDSSSYPHWLHVQAKHSTLDASELADLLQEYSTVDVQLLNQKTAVVAVRSVTGCRKILKDFRKHETLKITRYNVIQHNKVVRYSLWGALALMGTVCVWALFGGKPSDTG</sequence>
<organism evidence="3 4">
    <name type="scientific">Holothuria leucospilota</name>
    <name type="common">Black long sea cucumber</name>
    <name type="synonym">Mertensiothuria leucospilota</name>
    <dbReference type="NCBI Taxonomy" id="206669"/>
    <lineage>
        <taxon>Eukaryota</taxon>
        <taxon>Metazoa</taxon>
        <taxon>Echinodermata</taxon>
        <taxon>Eleutherozoa</taxon>
        <taxon>Echinozoa</taxon>
        <taxon>Holothuroidea</taxon>
        <taxon>Aspidochirotacea</taxon>
        <taxon>Aspidochirotida</taxon>
        <taxon>Holothuriidae</taxon>
        <taxon>Holothuria</taxon>
    </lineage>
</organism>
<dbReference type="GO" id="GO:0005783">
    <property type="term" value="C:endoplasmic reticulum"/>
    <property type="evidence" value="ECO:0007669"/>
    <property type="project" value="TreeGrafter"/>
</dbReference>
<dbReference type="EMBL" id="JAIZAY010000004">
    <property type="protein sequence ID" value="KAJ8043697.1"/>
    <property type="molecule type" value="Genomic_DNA"/>
</dbReference>
<evidence type="ECO:0000256" key="2">
    <source>
        <dbReference type="SAM" id="Phobius"/>
    </source>
</evidence>
<gene>
    <name evidence="3" type="ORF">HOLleu_10903</name>
</gene>